<keyword evidence="2" id="KW-1185">Reference proteome</keyword>
<accession>A0ABN8D1T4</accession>
<name>A0ABN8D1T4_9STRA</name>
<gene>
    <name evidence="1" type="ORF">PBS001_LOCUS5902</name>
</gene>
<reference evidence="1 2" key="1">
    <citation type="submission" date="2021-11" db="EMBL/GenBank/DDBJ databases">
        <authorList>
            <person name="Islam A."/>
            <person name="Islam S."/>
            <person name="Flora M.S."/>
            <person name="Rahman M."/>
            <person name="Ziaur R.M."/>
            <person name="Epstein J.H."/>
            <person name="Hassan M."/>
            <person name="Klassen M."/>
            <person name="Woodard K."/>
            <person name="Webb A."/>
            <person name="Webby R.J."/>
            <person name="El Zowalaty M.E."/>
        </authorList>
    </citation>
    <scope>NUCLEOTIDE SEQUENCE [LARGE SCALE GENOMIC DNA]</scope>
    <source>
        <strain evidence="1">Pbs1</strain>
    </source>
</reference>
<dbReference type="Proteomes" id="UP001158986">
    <property type="component" value="Unassembled WGS sequence"/>
</dbReference>
<sequence>MPMITFISIWRWTCASSGHRHTFLLDFGRKQSSEKRKRASKGVLLNCIACLSELSALCPCLIVACKHENTAKTYIAQDCRVDSPSGMQFTECNRLGVFRVGVYYGRHAFDSSMQSLSTSTTRSVHEPLLIAEAWSGDTKLLQTLEFARPERALLDIAQGVLCSCTHSVVQWIWRWIHERCRAPAVEENIPRTVRQQLDSITDCLADLKMQQELIDTDLQNLRHKNVWCCNEDGAYLEASRMPLDMDKTLVPIVTQQDLVNKQDEDDYVQLNLQDV</sequence>
<protein>
    <submittedName>
        <fullName evidence="1">Uncharacterized protein</fullName>
    </submittedName>
</protein>
<organism evidence="1 2">
    <name type="scientific">Peronospora belbahrii</name>
    <dbReference type="NCBI Taxonomy" id="622444"/>
    <lineage>
        <taxon>Eukaryota</taxon>
        <taxon>Sar</taxon>
        <taxon>Stramenopiles</taxon>
        <taxon>Oomycota</taxon>
        <taxon>Peronosporomycetes</taxon>
        <taxon>Peronosporales</taxon>
        <taxon>Peronosporaceae</taxon>
        <taxon>Peronospora</taxon>
    </lineage>
</organism>
<dbReference type="EMBL" id="CAKLCB010000294">
    <property type="protein sequence ID" value="CAH0519373.1"/>
    <property type="molecule type" value="Genomic_DNA"/>
</dbReference>
<evidence type="ECO:0000313" key="2">
    <source>
        <dbReference type="Proteomes" id="UP001158986"/>
    </source>
</evidence>
<evidence type="ECO:0000313" key="1">
    <source>
        <dbReference type="EMBL" id="CAH0519373.1"/>
    </source>
</evidence>
<proteinExistence type="predicted"/>
<comment type="caution">
    <text evidence="1">The sequence shown here is derived from an EMBL/GenBank/DDBJ whole genome shotgun (WGS) entry which is preliminary data.</text>
</comment>